<feature type="non-terminal residue" evidence="1">
    <location>
        <position position="23"/>
    </location>
</feature>
<comment type="caution">
    <text evidence="1">The sequence shown here is derived from an EMBL/GenBank/DDBJ whole genome shotgun (WGS) entry which is preliminary data.</text>
</comment>
<organism evidence="1">
    <name type="scientific">marine sediment metagenome</name>
    <dbReference type="NCBI Taxonomy" id="412755"/>
    <lineage>
        <taxon>unclassified sequences</taxon>
        <taxon>metagenomes</taxon>
        <taxon>ecological metagenomes</taxon>
    </lineage>
</organism>
<dbReference type="EMBL" id="LAZR01043760">
    <property type="protein sequence ID" value="KKL06314.1"/>
    <property type="molecule type" value="Genomic_DNA"/>
</dbReference>
<protein>
    <submittedName>
        <fullName evidence="1">Uncharacterized protein</fullName>
    </submittedName>
</protein>
<accession>A0A0F9A9X2</accession>
<proteinExistence type="predicted"/>
<name>A0A0F9A9X2_9ZZZZ</name>
<reference evidence="1" key="1">
    <citation type="journal article" date="2015" name="Nature">
        <title>Complex archaea that bridge the gap between prokaryotes and eukaryotes.</title>
        <authorList>
            <person name="Spang A."/>
            <person name="Saw J.H."/>
            <person name="Jorgensen S.L."/>
            <person name="Zaremba-Niedzwiedzka K."/>
            <person name="Martijn J."/>
            <person name="Lind A.E."/>
            <person name="van Eijk R."/>
            <person name="Schleper C."/>
            <person name="Guy L."/>
            <person name="Ettema T.J."/>
        </authorList>
    </citation>
    <scope>NUCLEOTIDE SEQUENCE</scope>
</reference>
<evidence type="ECO:0000313" key="1">
    <source>
        <dbReference type="EMBL" id="KKL06314.1"/>
    </source>
</evidence>
<gene>
    <name evidence="1" type="ORF">LCGC14_2597320</name>
</gene>
<sequence length="23" mass="2644">MNDKTATWDAATTVERKRCAMIM</sequence>
<dbReference type="AlphaFoldDB" id="A0A0F9A9X2"/>